<dbReference type="AlphaFoldDB" id="A0A1T3NUB4"/>
<sequence>MVVIPPEVIVSGCVLGAGVAVLVRELWPAPPDLGNALHRLSGMPKRRTEQTGSKYDDRLVAMVRHIPGFRVPHRELDLVGETVAQFVRTKALLALLGLLLPAMLSAVLTAAGIGIAFYVPLFLSLAVAAGMWFIPDFALRDQAKSARIEFQHAAAAYLDLVALGRAGDAGPAEALERAAAVGDGWAFARIQDALARARVGSADPWDGLRDLAKDLDLPELADVADIIEMAGTEGAAVYGTLRARSQSLRVELLANEHEKANADSERLTVPGTMLVVIMGILLGFPAISRMFSV</sequence>
<evidence type="ECO:0008006" key="4">
    <source>
        <dbReference type="Google" id="ProtNLM"/>
    </source>
</evidence>
<reference evidence="2 3" key="1">
    <citation type="submission" date="2017-03" db="EMBL/GenBank/DDBJ databases">
        <title>Draft genome sequence of Streptomyces scabrisporus NF3, endophyte isolated from Amphipterygium adstringens.</title>
        <authorList>
            <person name="Vazquez M."/>
            <person name="Ceapa C.D."/>
            <person name="Rodriguez Luna D."/>
            <person name="Sanchez Esquivel S."/>
        </authorList>
    </citation>
    <scope>NUCLEOTIDE SEQUENCE [LARGE SCALE GENOMIC DNA]</scope>
    <source>
        <strain evidence="2 3">NF3</strain>
    </source>
</reference>
<keyword evidence="1" id="KW-0812">Transmembrane</keyword>
<feature type="transmembrane region" description="Helical" evidence="1">
    <location>
        <begin position="115"/>
        <end position="134"/>
    </location>
</feature>
<feature type="transmembrane region" description="Helical" evidence="1">
    <location>
        <begin position="267"/>
        <end position="287"/>
    </location>
</feature>
<protein>
    <recommendedName>
        <fullName evidence="4">Type II secretion system protein GspF domain-containing protein</fullName>
    </recommendedName>
</protein>
<dbReference type="PANTHER" id="PTHR35007:SF1">
    <property type="entry name" value="PILUS ASSEMBLY PROTEIN"/>
    <property type="match status" value="1"/>
</dbReference>
<name>A0A1T3NUB4_9ACTN</name>
<dbReference type="OrthoDB" id="5243064at2"/>
<accession>A0A1T3NUB4</accession>
<keyword evidence="1" id="KW-1133">Transmembrane helix</keyword>
<keyword evidence="3" id="KW-1185">Reference proteome</keyword>
<comment type="caution">
    <text evidence="2">The sequence shown here is derived from an EMBL/GenBank/DDBJ whole genome shotgun (WGS) entry which is preliminary data.</text>
</comment>
<organism evidence="2 3">
    <name type="scientific">Embleya scabrispora</name>
    <dbReference type="NCBI Taxonomy" id="159449"/>
    <lineage>
        <taxon>Bacteria</taxon>
        <taxon>Bacillati</taxon>
        <taxon>Actinomycetota</taxon>
        <taxon>Actinomycetes</taxon>
        <taxon>Kitasatosporales</taxon>
        <taxon>Streptomycetaceae</taxon>
        <taxon>Embleya</taxon>
    </lineage>
</organism>
<feature type="transmembrane region" description="Helical" evidence="1">
    <location>
        <begin position="91"/>
        <end position="109"/>
    </location>
</feature>
<evidence type="ECO:0000313" key="2">
    <source>
        <dbReference type="EMBL" id="OPC80463.1"/>
    </source>
</evidence>
<dbReference type="EMBL" id="MWQN01000001">
    <property type="protein sequence ID" value="OPC80463.1"/>
    <property type="molecule type" value="Genomic_DNA"/>
</dbReference>
<evidence type="ECO:0000313" key="3">
    <source>
        <dbReference type="Proteomes" id="UP000190037"/>
    </source>
</evidence>
<proteinExistence type="predicted"/>
<evidence type="ECO:0000256" key="1">
    <source>
        <dbReference type="SAM" id="Phobius"/>
    </source>
</evidence>
<dbReference type="STRING" id="159449.B4N89_05430"/>
<dbReference type="PANTHER" id="PTHR35007">
    <property type="entry name" value="INTEGRAL MEMBRANE PROTEIN-RELATED"/>
    <property type="match status" value="1"/>
</dbReference>
<gene>
    <name evidence="2" type="ORF">B4N89_05430</name>
</gene>
<dbReference type="Proteomes" id="UP000190037">
    <property type="component" value="Unassembled WGS sequence"/>
</dbReference>
<keyword evidence="1" id="KW-0472">Membrane</keyword>
<dbReference type="eggNOG" id="COG4965">
    <property type="taxonomic scope" value="Bacteria"/>
</dbReference>